<organism evidence="1 2">
    <name type="scientific">Parathielavia hyrcaniae</name>
    <dbReference type="NCBI Taxonomy" id="113614"/>
    <lineage>
        <taxon>Eukaryota</taxon>
        <taxon>Fungi</taxon>
        <taxon>Dikarya</taxon>
        <taxon>Ascomycota</taxon>
        <taxon>Pezizomycotina</taxon>
        <taxon>Sordariomycetes</taxon>
        <taxon>Sordariomycetidae</taxon>
        <taxon>Sordariales</taxon>
        <taxon>Chaetomiaceae</taxon>
        <taxon>Parathielavia</taxon>
    </lineage>
</organism>
<evidence type="ECO:0000313" key="1">
    <source>
        <dbReference type="EMBL" id="KAK4104017.1"/>
    </source>
</evidence>
<reference evidence="1" key="2">
    <citation type="submission" date="2023-05" db="EMBL/GenBank/DDBJ databases">
        <authorList>
            <consortium name="Lawrence Berkeley National Laboratory"/>
            <person name="Steindorff A."/>
            <person name="Hensen N."/>
            <person name="Bonometti L."/>
            <person name="Westerberg I."/>
            <person name="Brannstrom I.O."/>
            <person name="Guillou S."/>
            <person name="Cros-Aarteil S."/>
            <person name="Calhoun S."/>
            <person name="Haridas S."/>
            <person name="Kuo A."/>
            <person name="Mondo S."/>
            <person name="Pangilinan J."/>
            <person name="Riley R."/>
            <person name="Labutti K."/>
            <person name="Andreopoulos B."/>
            <person name="Lipzen A."/>
            <person name="Chen C."/>
            <person name="Yanf M."/>
            <person name="Daum C."/>
            <person name="Ng V."/>
            <person name="Clum A."/>
            <person name="Ohm R."/>
            <person name="Martin F."/>
            <person name="Silar P."/>
            <person name="Natvig D."/>
            <person name="Lalanne C."/>
            <person name="Gautier V."/>
            <person name="Ament-Velasquez S.L."/>
            <person name="Kruys A."/>
            <person name="Hutchinson M.I."/>
            <person name="Powell A.J."/>
            <person name="Barry K."/>
            <person name="Miller A.N."/>
            <person name="Grigoriev I.V."/>
            <person name="Debuchy R."/>
            <person name="Gladieux P."/>
            <person name="Thoren M.H."/>
            <person name="Johannesson H."/>
        </authorList>
    </citation>
    <scope>NUCLEOTIDE SEQUENCE</scope>
    <source>
        <strain evidence="1">CBS 757.83</strain>
    </source>
</reference>
<keyword evidence="2" id="KW-1185">Reference proteome</keyword>
<comment type="caution">
    <text evidence="1">The sequence shown here is derived from an EMBL/GenBank/DDBJ whole genome shotgun (WGS) entry which is preliminary data.</text>
</comment>
<name>A0AAN6QB64_9PEZI</name>
<accession>A0AAN6QB64</accession>
<evidence type="ECO:0000313" key="2">
    <source>
        <dbReference type="Proteomes" id="UP001305647"/>
    </source>
</evidence>
<dbReference type="AlphaFoldDB" id="A0AAN6QB64"/>
<gene>
    <name evidence="1" type="ORF">N658DRAFT_239399</name>
</gene>
<dbReference type="Proteomes" id="UP001305647">
    <property type="component" value="Unassembled WGS sequence"/>
</dbReference>
<sequence>MPARSLTFGYASLSWFPPLSYLAGQDQVTGAHNLLVFADFLLGSGASRRELINEQGLRIRRCTCKRRTSGQGYGCMTATTGYRRRSGS</sequence>
<proteinExistence type="predicted"/>
<protein>
    <submittedName>
        <fullName evidence="1">Uncharacterized protein</fullName>
    </submittedName>
</protein>
<dbReference type="EMBL" id="MU863627">
    <property type="protein sequence ID" value="KAK4104017.1"/>
    <property type="molecule type" value="Genomic_DNA"/>
</dbReference>
<reference evidence="1" key="1">
    <citation type="journal article" date="2023" name="Mol. Phylogenet. Evol.">
        <title>Genome-scale phylogeny and comparative genomics of the fungal order Sordariales.</title>
        <authorList>
            <person name="Hensen N."/>
            <person name="Bonometti L."/>
            <person name="Westerberg I."/>
            <person name="Brannstrom I.O."/>
            <person name="Guillou S."/>
            <person name="Cros-Aarteil S."/>
            <person name="Calhoun S."/>
            <person name="Haridas S."/>
            <person name="Kuo A."/>
            <person name="Mondo S."/>
            <person name="Pangilinan J."/>
            <person name="Riley R."/>
            <person name="LaButti K."/>
            <person name="Andreopoulos B."/>
            <person name="Lipzen A."/>
            <person name="Chen C."/>
            <person name="Yan M."/>
            <person name="Daum C."/>
            <person name="Ng V."/>
            <person name="Clum A."/>
            <person name="Steindorff A."/>
            <person name="Ohm R.A."/>
            <person name="Martin F."/>
            <person name="Silar P."/>
            <person name="Natvig D.O."/>
            <person name="Lalanne C."/>
            <person name="Gautier V."/>
            <person name="Ament-Velasquez S.L."/>
            <person name="Kruys A."/>
            <person name="Hutchinson M.I."/>
            <person name="Powell A.J."/>
            <person name="Barry K."/>
            <person name="Miller A.N."/>
            <person name="Grigoriev I.V."/>
            <person name="Debuchy R."/>
            <person name="Gladieux P."/>
            <person name="Hiltunen Thoren M."/>
            <person name="Johannesson H."/>
        </authorList>
    </citation>
    <scope>NUCLEOTIDE SEQUENCE</scope>
    <source>
        <strain evidence="1">CBS 757.83</strain>
    </source>
</reference>